<proteinExistence type="predicted"/>
<dbReference type="KEGG" id="far:ABE41_004725"/>
<evidence type="ECO:0000259" key="2">
    <source>
        <dbReference type="Pfam" id="PF00561"/>
    </source>
</evidence>
<name>A0A1B1Z1N1_9BACL</name>
<dbReference type="PRINTS" id="PR00412">
    <property type="entry name" value="EPOXHYDRLASE"/>
</dbReference>
<dbReference type="AlphaFoldDB" id="A0A1B1Z1N1"/>
<dbReference type="InterPro" id="IPR000073">
    <property type="entry name" value="AB_hydrolase_1"/>
</dbReference>
<dbReference type="PRINTS" id="PR00111">
    <property type="entry name" value="ABHYDROLASE"/>
</dbReference>
<evidence type="ECO:0000313" key="3">
    <source>
        <dbReference type="EMBL" id="ANX11300.1"/>
    </source>
</evidence>
<dbReference type="GO" id="GO:0016787">
    <property type="term" value="F:hydrolase activity"/>
    <property type="evidence" value="ECO:0007669"/>
    <property type="project" value="UniProtKB-KW"/>
</dbReference>
<evidence type="ECO:0000256" key="1">
    <source>
        <dbReference type="ARBA" id="ARBA00022801"/>
    </source>
</evidence>
<feature type="domain" description="AB hydrolase-1" evidence="2">
    <location>
        <begin position="25"/>
        <end position="256"/>
    </location>
</feature>
<dbReference type="InterPro" id="IPR050266">
    <property type="entry name" value="AB_hydrolase_sf"/>
</dbReference>
<keyword evidence="4" id="KW-1185">Reference proteome</keyword>
<organism evidence="3 4">
    <name type="scientific">Fictibacillus arsenicus</name>
    <dbReference type="NCBI Taxonomy" id="255247"/>
    <lineage>
        <taxon>Bacteria</taxon>
        <taxon>Bacillati</taxon>
        <taxon>Bacillota</taxon>
        <taxon>Bacilli</taxon>
        <taxon>Bacillales</taxon>
        <taxon>Fictibacillaceae</taxon>
        <taxon>Fictibacillus</taxon>
    </lineage>
</organism>
<dbReference type="RefSeq" id="WP_066286998.1">
    <property type="nucleotide sequence ID" value="NZ_CP016761.1"/>
</dbReference>
<dbReference type="EMBL" id="CP016761">
    <property type="protein sequence ID" value="ANX11300.1"/>
    <property type="molecule type" value="Genomic_DNA"/>
</dbReference>
<accession>A0A1B1Z1N1</accession>
<keyword evidence="1 3" id="KW-0378">Hydrolase</keyword>
<reference evidence="3 4" key="1">
    <citation type="submission" date="2016-08" db="EMBL/GenBank/DDBJ databases">
        <title>Complete genome sequence of Fictibacillus arsenicus G25-54, a strain with toxicity to nematodes and a potential arsenic-resistance activity.</title>
        <authorList>
            <person name="Zheng Z."/>
        </authorList>
    </citation>
    <scope>NUCLEOTIDE SEQUENCE [LARGE SCALE GENOMIC DNA]</scope>
    <source>
        <strain evidence="3 4">G25-54</strain>
    </source>
</reference>
<dbReference type="Gene3D" id="3.40.50.1820">
    <property type="entry name" value="alpha/beta hydrolase"/>
    <property type="match status" value="1"/>
</dbReference>
<dbReference type="PANTHER" id="PTHR43798:SF31">
    <property type="entry name" value="AB HYDROLASE SUPERFAMILY PROTEIN YCLE"/>
    <property type="match status" value="1"/>
</dbReference>
<dbReference type="InterPro" id="IPR000639">
    <property type="entry name" value="Epox_hydrolase-like"/>
</dbReference>
<dbReference type="OrthoDB" id="9773293at2"/>
<gene>
    <name evidence="3" type="ORF">ABE41_004725</name>
</gene>
<dbReference type="SUPFAM" id="SSF53474">
    <property type="entry name" value="alpha/beta-Hydrolases"/>
    <property type="match status" value="1"/>
</dbReference>
<evidence type="ECO:0000313" key="4">
    <source>
        <dbReference type="Proteomes" id="UP000077412"/>
    </source>
</evidence>
<dbReference type="Proteomes" id="UP000077412">
    <property type="component" value="Chromosome"/>
</dbReference>
<sequence>MGYYIRVEENVRIYVEDVNPGAEKTILFIHGWPANHKLFEYQFNQLPSMGFRCIGIDLRGFGKSDKPYSGYSYDRLADDIYAVVQTLKLRDFTLVGHSVGGAISIRYMARHNSFGVSKLALLGAAAPSFTKRADFPFGHTVEEVNTFISDTYKDRPKMLQGFGDIFFFKYVTAPFSDWFFQLGLEAAGYSTAAVLGSLRDESLFSDLGKIQVPTLILHGVHDQVCPYPLALAMQKGIRNSKLVPINNSGHGLFWEEWEEVNREIVQFIG</sequence>
<dbReference type="InterPro" id="IPR029058">
    <property type="entry name" value="AB_hydrolase_fold"/>
</dbReference>
<protein>
    <submittedName>
        <fullName evidence="3">Alpha/beta hydrolase</fullName>
    </submittedName>
</protein>
<dbReference type="GO" id="GO:0016020">
    <property type="term" value="C:membrane"/>
    <property type="evidence" value="ECO:0007669"/>
    <property type="project" value="TreeGrafter"/>
</dbReference>
<dbReference type="PANTHER" id="PTHR43798">
    <property type="entry name" value="MONOACYLGLYCEROL LIPASE"/>
    <property type="match status" value="1"/>
</dbReference>
<dbReference type="STRING" id="255247.ABE41_004725"/>
<dbReference type="Pfam" id="PF00561">
    <property type="entry name" value="Abhydrolase_1"/>
    <property type="match status" value="1"/>
</dbReference>